<dbReference type="Ensembl" id="ENSCCRT00010008549.1">
    <property type="protein sequence ID" value="ENSCCRP00010007865.1"/>
    <property type="gene ID" value="ENSCCRG00010003343.1"/>
</dbReference>
<dbReference type="InterPro" id="IPR042855">
    <property type="entry name" value="V_SNARE_CC"/>
</dbReference>
<dbReference type="Proteomes" id="UP000694701">
    <property type="component" value="Unplaced"/>
</dbReference>
<dbReference type="Proteomes" id="UP000694427">
    <property type="component" value="Unplaced"/>
</dbReference>
<reference evidence="4" key="1">
    <citation type="submission" date="2025-05" db="UniProtKB">
        <authorList>
            <consortium name="Ensembl"/>
        </authorList>
    </citation>
    <scope>IDENTIFICATION</scope>
</reference>
<evidence type="ECO:0000256" key="2">
    <source>
        <dbReference type="SAM" id="MobiDB-lite"/>
    </source>
</evidence>
<evidence type="ECO:0000256" key="1">
    <source>
        <dbReference type="PROSITE-ProRule" id="PRU00290"/>
    </source>
</evidence>
<dbReference type="PROSITE" id="PS50892">
    <property type="entry name" value="V_SNARE"/>
    <property type="match status" value="1"/>
</dbReference>
<dbReference type="Ensembl" id="ENSCCRT00015098498.1">
    <property type="protein sequence ID" value="ENSCCRP00015095410.1"/>
    <property type="gene ID" value="ENSCCRG00015038462.1"/>
</dbReference>
<feature type="domain" description="V-SNARE coiled-coil homology" evidence="3">
    <location>
        <begin position="92"/>
        <end position="150"/>
    </location>
</feature>
<accession>A0A8C2DMK7</accession>
<evidence type="ECO:0000313" key="5">
    <source>
        <dbReference type="Proteomes" id="UP000694427"/>
    </source>
</evidence>
<keyword evidence="5" id="KW-1185">Reference proteome</keyword>
<evidence type="ECO:0000313" key="4">
    <source>
        <dbReference type="Ensembl" id="ENSCCRP00020028511.1"/>
    </source>
</evidence>
<evidence type="ECO:0000259" key="3">
    <source>
        <dbReference type="PROSITE" id="PS50892"/>
    </source>
</evidence>
<evidence type="ECO:0000313" key="6">
    <source>
        <dbReference type="Proteomes" id="UP000694701"/>
    </source>
</evidence>
<dbReference type="Gene3D" id="1.20.5.110">
    <property type="match status" value="1"/>
</dbReference>
<proteinExistence type="predicted"/>
<organism evidence="4 6">
    <name type="scientific">Cyprinus carpio</name>
    <name type="common">Common carp</name>
    <dbReference type="NCBI Taxonomy" id="7962"/>
    <lineage>
        <taxon>Eukaryota</taxon>
        <taxon>Metazoa</taxon>
        <taxon>Chordata</taxon>
        <taxon>Craniata</taxon>
        <taxon>Vertebrata</taxon>
        <taxon>Euteleostomi</taxon>
        <taxon>Actinopterygii</taxon>
        <taxon>Neopterygii</taxon>
        <taxon>Teleostei</taxon>
        <taxon>Ostariophysi</taxon>
        <taxon>Cypriniformes</taxon>
        <taxon>Cyprinidae</taxon>
        <taxon>Cyprininae</taxon>
        <taxon>Cyprinus</taxon>
    </lineage>
</organism>
<dbReference type="SUPFAM" id="SSF58038">
    <property type="entry name" value="SNARE fusion complex"/>
    <property type="match status" value="1"/>
</dbReference>
<protein>
    <submittedName>
        <fullName evidence="4">Syntaxin binding protein 6 (amisyn), like</fullName>
    </submittedName>
</protein>
<feature type="region of interest" description="Disordered" evidence="2">
    <location>
        <begin position="73"/>
        <end position="106"/>
    </location>
</feature>
<dbReference type="Proteomes" id="UP000694700">
    <property type="component" value="Unplaced"/>
</dbReference>
<name>A0A8C2DMK7_CYPCA</name>
<dbReference type="AlphaFoldDB" id="A0A8C2DMK7"/>
<gene>
    <name evidence="4" type="primary">LOC109074463</name>
</gene>
<keyword evidence="1" id="KW-0175">Coiled coil</keyword>
<sequence length="150" mass="17257">MNIQSAISREIFVPRDEKLLVAIEVRRRMKKKGLSFLNAGRKRDYLTYLYACSVNMVIYRCKIFLNRMKNSMTANQGRPQREAVKASRSRSRSSPSPPVVRKMGNVMRRASQVLSERGERLMRADDKTSHLMHGAKQFAEAAQKLALKQI</sequence>
<dbReference type="Ensembl" id="ENSCCRT00020031261.1">
    <property type="protein sequence ID" value="ENSCCRP00020028511.1"/>
    <property type="gene ID" value="ENSCCRG00020013029.1"/>
</dbReference>